<dbReference type="GO" id="GO:0016810">
    <property type="term" value="F:hydrolase activity, acting on carbon-nitrogen (but not peptide) bonds"/>
    <property type="evidence" value="ECO:0007669"/>
    <property type="project" value="InterPro"/>
</dbReference>
<evidence type="ECO:0000313" key="3">
    <source>
        <dbReference type="Proteomes" id="UP000005143"/>
    </source>
</evidence>
<dbReference type="Proteomes" id="UP000005143">
    <property type="component" value="Unassembled WGS sequence"/>
</dbReference>
<reference evidence="2 3" key="1">
    <citation type="journal article" date="2013" name="Biodegradation">
        <title>Quantitative proteomic analysis of ibuprofen-degrading Patulibacter sp. strain I11.</title>
        <authorList>
            <person name="Almeida B."/>
            <person name="Kjeldal H."/>
            <person name="Lolas I."/>
            <person name="Knudsen A.D."/>
            <person name="Carvalho G."/>
            <person name="Nielsen K.L."/>
            <person name="Barreto Crespo M.T."/>
            <person name="Stensballe A."/>
            <person name="Nielsen J.L."/>
        </authorList>
    </citation>
    <scope>NUCLEOTIDE SEQUENCE [LARGE SCALE GENOMIC DNA]</scope>
    <source>
        <strain evidence="2 3">I11</strain>
    </source>
</reference>
<name>H0E7Y4_9ACTN</name>
<protein>
    <submittedName>
        <fullName evidence="2">Polysaccharide deacetylase</fullName>
    </submittedName>
</protein>
<dbReference type="InterPro" id="IPR050248">
    <property type="entry name" value="Polysacc_deacetylase_ArnD"/>
</dbReference>
<dbReference type="GO" id="GO:0005975">
    <property type="term" value="P:carbohydrate metabolic process"/>
    <property type="evidence" value="ECO:0007669"/>
    <property type="project" value="InterPro"/>
</dbReference>
<dbReference type="SUPFAM" id="SSF88713">
    <property type="entry name" value="Glycoside hydrolase/deacetylase"/>
    <property type="match status" value="1"/>
</dbReference>
<sequence>MRAAPLLAGTTVAAGVGWSLPALAPLVPRLAGALGLPRRLPLDGAVAVTFDDGPHPQGTPAVLDALREHGATATFFCIGEQVRRTGSLLAEVVAAGHRVAIHGDRHRLLLRRSPRAIRDDLDRAAETIGSIAGDALLPVHRAPYGIYAHPAIADVARRGWRPLLWSRWGHDWRDDATAASIAAEVTRGLAAGDVLLLHDADDYSDPQSWRATAAALPVVLERIAAAGLATATVPARF</sequence>
<dbReference type="Gene3D" id="3.20.20.370">
    <property type="entry name" value="Glycoside hydrolase/deacetylase"/>
    <property type="match status" value="1"/>
</dbReference>
<dbReference type="CDD" id="cd10959">
    <property type="entry name" value="CE4_NodB_like_3"/>
    <property type="match status" value="1"/>
</dbReference>
<feature type="domain" description="NodB homology" evidence="1">
    <location>
        <begin position="44"/>
        <end position="231"/>
    </location>
</feature>
<evidence type="ECO:0000313" key="2">
    <source>
        <dbReference type="EMBL" id="EHN10182.1"/>
    </source>
</evidence>
<accession>H0E7Y4</accession>
<dbReference type="PANTHER" id="PTHR10587:SF137">
    <property type="entry name" value="4-DEOXY-4-FORMAMIDO-L-ARABINOSE-PHOSPHOUNDECAPRENOL DEFORMYLASE ARND-RELATED"/>
    <property type="match status" value="1"/>
</dbReference>
<dbReference type="EMBL" id="AGUD01000238">
    <property type="protein sequence ID" value="EHN10182.1"/>
    <property type="molecule type" value="Genomic_DNA"/>
</dbReference>
<dbReference type="RefSeq" id="WP_007576516.1">
    <property type="nucleotide sequence ID" value="NZ_AGUD01000238.1"/>
</dbReference>
<dbReference type="AlphaFoldDB" id="H0E7Y4"/>
<keyword evidence="3" id="KW-1185">Reference proteome</keyword>
<dbReference type="Pfam" id="PF01522">
    <property type="entry name" value="Polysacc_deac_1"/>
    <property type="match status" value="1"/>
</dbReference>
<dbReference type="PROSITE" id="PS51677">
    <property type="entry name" value="NODB"/>
    <property type="match status" value="1"/>
</dbReference>
<organism evidence="2 3">
    <name type="scientific">Patulibacter medicamentivorans</name>
    <dbReference type="NCBI Taxonomy" id="1097667"/>
    <lineage>
        <taxon>Bacteria</taxon>
        <taxon>Bacillati</taxon>
        <taxon>Actinomycetota</taxon>
        <taxon>Thermoleophilia</taxon>
        <taxon>Solirubrobacterales</taxon>
        <taxon>Patulibacteraceae</taxon>
        <taxon>Patulibacter</taxon>
    </lineage>
</organism>
<evidence type="ECO:0000259" key="1">
    <source>
        <dbReference type="PROSITE" id="PS51677"/>
    </source>
</evidence>
<dbReference type="PANTHER" id="PTHR10587">
    <property type="entry name" value="GLYCOSYL TRANSFERASE-RELATED"/>
    <property type="match status" value="1"/>
</dbReference>
<gene>
    <name evidence="2" type="ORF">PAI11_29410</name>
</gene>
<dbReference type="InterPro" id="IPR011330">
    <property type="entry name" value="Glyco_hydro/deAcase_b/a-brl"/>
</dbReference>
<comment type="caution">
    <text evidence="2">The sequence shown here is derived from an EMBL/GenBank/DDBJ whole genome shotgun (WGS) entry which is preliminary data.</text>
</comment>
<proteinExistence type="predicted"/>
<dbReference type="InterPro" id="IPR002509">
    <property type="entry name" value="NODB_dom"/>
</dbReference>